<evidence type="ECO:0000256" key="2">
    <source>
        <dbReference type="ARBA" id="ARBA00023157"/>
    </source>
</evidence>
<dbReference type="SMART" id="SM00020">
    <property type="entry name" value="Tryp_SPc"/>
    <property type="match status" value="1"/>
</dbReference>
<name>A0ABW2TUL4_9PSEU</name>
<dbReference type="PRINTS" id="PR00722">
    <property type="entry name" value="CHYMOTRYPSIN"/>
</dbReference>
<dbReference type="CDD" id="cd00190">
    <property type="entry name" value="Tryp_SPc"/>
    <property type="match status" value="1"/>
</dbReference>
<dbReference type="InterPro" id="IPR033116">
    <property type="entry name" value="TRYPSIN_SER"/>
</dbReference>
<comment type="caution">
    <text evidence="5">The sequence shown here is derived from an EMBL/GenBank/DDBJ whole genome shotgun (WGS) entry which is preliminary data.</text>
</comment>
<evidence type="ECO:0000256" key="3">
    <source>
        <dbReference type="RuleBase" id="RU363034"/>
    </source>
</evidence>
<keyword evidence="6" id="KW-1185">Reference proteome</keyword>
<dbReference type="InterPro" id="IPR009003">
    <property type="entry name" value="Peptidase_S1_PA"/>
</dbReference>
<sequence>MLAAMFAQFVADAREQIVGGTRASIADHPYVVYLATRDGYQYCGGTLVAKDKVVTAAHCARAFPARDIRVVGGREDKESSEGEVRAVSSVWIHPDYRDVTEGYDVAVLTIAEPLPYRLLPIAAADSAALYTAGSPATILGWGRTSAGGPTSRYLLKAQVPLYGDTECAEAYRAFAAESMVCAGLPQGGVDTCQGDSGGPLIVDGVLVGISSWGEGCAAPNKPGVYARVSVYAEDIAAVVDPEPVDPPSSAPPTPEW</sequence>
<dbReference type="PANTHER" id="PTHR24276:SF98">
    <property type="entry name" value="FI18310P1-RELATED"/>
    <property type="match status" value="1"/>
</dbReference>
<keyword evidence="3" id="KW-0378">Hydrolase</keyword>
<dbReference type="InterPro" id="IPR050430">
    <property type="entry name" value="Peptidase_S1"/>
</dbReference>
<dbReference type="PROSITE" id="PS00135">
    <property type="entry name" value="TRYPSIN_SER"/>
    <property type="match status" value="1"/>
</dbReference>
<gene>
    <name evidence="5" type="ORF">ACFQV2_29045</name>
</gene>
<feature type="domain" description="Peptidase S1" evidence="4">
    <location>
        <begin position="17"/>
        <end position="256"/>
    </location>
</feature>
<dbReference type="Proteomes" id="UP001596512">
    <property type="component" value="Unassembled WGS sequence"/>
</dbReference>
<dbReference type="InterPro" id="IPR043504">
    <property type="entry name" value="Peptidase_S1_PA_chymotrypsin"/>
</dbReference>
<keyword evidence="3" id="KW-0720">Serine protease</keyword>
<dbReference type="Pfam" id="PF00089">
    <property type="entry name" value="Trypsin"/>
    <property type="match status" value="1"/>
</dbReference>
<accession>A0ABW2TUL4</accession>
<dbReference type="InterPro" id="IPR001314">
    <property type="entry name" value="Peptidase_S1A"/>
</dbReference>
<proteinExistence type="inferred from homology"/>
<dbReference type="Gene3D" id="2.40.10.10">
    <property type="entry name" value="Trypsin-like serine proteases"/>
    <property type="match status" value="1"/>
</dbReference>
<organism evidence="5 6">
    <name type="scientific">Actinokineospora soli</name>
    <dbReference type="NCBI Taxonomy" id="1048753"/>
    <lineage>
        <taxon>Bacteria</taxon>
        <taxon>Bacillati</taxon>
        <taxon>Actinomycetota</taxon>
        <taxon>Actinomycetes</taxon>
        <taxon>Pseudonocardiales</taxon>
        <taxon>Pseudonocardiaceae</taxon>
        <taxon>Actinokineospora</taxon>
    </lineage>
</organism>
<dbReference type="EMBL" id="JBHTEY010000004">
    <property type="protein sequence ID" value="MFC7616898.1"/>
    <property type="molecule type" value="Genomic_DNA"/>
</dbReference>
<dbReference type="PANTHER" id="PTHR24276">
    <property type="entry name" value="POLYSERASE-RELATED"/>
    <property type="match status" value="1"/>
</dbReference>
<evidence type="ECO:0000313" key="6">
    <source>
        <dbReference type="Proteomes" id="UP001596512"/>
    </source>
</evidence>
<keyword evidence="2" id="KW-1015">Disulfide bond</keyword>
<dbReference type="InterPro" id="IPR018114">
    <property type="entry name" value="TRYPSIN_HIS"/>
</dbReference>
<dbReference type="InterPro" id="IPR001254">
    <property type="entry name" value="Trypsin_dom"/>
</dbReference>
<protein>
    <submittedName>
        <fullName evidence="5">S1 family peptidase</fullName>
    </submittedName>
</protein>
<dbReference type="PROSITE" id="PS50240">
    <property type="entry name" value="TRYPSIN_DOM"/>
    <property type="match status" value="1"/>
</dbReference>
<dbReference type="PROSITE" id="PS00134">
    <property type="entry name" value="TRYPSIN_HIS"/>
    <property type="match status" value="1"/>
</dbReference>
<keyword evidence="3" id="KW-0645">Protease</keyword>
<evidence type="ECO:0000259" key="4">
    <source>
        <dbReference type="PROSITE" id="PS50240"/>
    </source>
</evidence>
<evidence type="ECO:0000313" key="5">
    <source>
        <dbReference type="EMBL" id="MFC7616898.1"/>
    </source>
</evidence>
<comment type="similarity">
    <text evidence="1">Belongs to the peptidase S1 family.</text>
</comment>
<dbReference type="SUPFAM" id="SSF50494">
    <property type="entry name" value="Trypsin-like serine proteases"/>
    <property type="match status" value="1"/>
</dbReference>
<evidence type="ECO:0000256" key="1">
    <source>
        <dbReference type="ARBA" id="ARBA00007664"/>
    </source>
</evidence>
<reference evidence="6" key="1">
    <citation type="journal article" date="2019" name="Int. J. Syst. Evol. Microbiol.">
        <title>The Global Catalogue of Microorganisms (GCM) 10K type strain sequencing project: providing services to taxonomists for standard genome sequencing and annotation.</title>
        <authorList>
            <consortium name="The Broad Institute Genomics Platform"/>
            <consortium name="The Broad Institute Genome Sequencing Center for Infectious Disease"/>
            <person name="Wu L."/>
            <person name="Ma J."/>
        </authorList>
    </citation>
    <scope>NUCLEOTIDE SEQUENCE [LARGE SCALE GENOMIC DNA]</scope>
    <source>
        <strain evidence="6">JCM 17695</strain>
    </source>
</reference>